<dbReference type="EMBL" id="KI894024">
    <property type="protein sequence ID" value="OCF23006.1"/>
    <property type="molecule type" value="Genomic_DNA"/>
</dbReference>
<reference evidence="2" key="1">
    <citation type="submission" date="2013-07" db="EMBL/GenBank/DDBJ databases">
        <title>The Genome Sequence of Cryptococcus bestiolae CBS10118.</title>
        <authorList>
            <consortium name="The Broad Institute Genome Sequencing Platform"/>
            <person name="Cuomo C."/>
            <person name="Litvintseva A."/>
            <person name="Chen Y."/>
            <person name="Heitman J."/>
            <person name="Sun S."/>
            <person name="Springer D."/>
            <person name="Dromer F."/>
            <person name="Young S.K."/>
            <person name="Zeng Q."/>
            <person name="Gargeya S."/>
            <person name="Fitzgerald M."/>
            <person name="Abouelleil A."/>
            <person name="Alvarado L."/>
            <person name="Berlin A.M."/>
            <person name="Chapman S.B."/>
            <person name="Dewar J."/>
            <person name="Goldberg J."/>
            <person name="Griggs A."/>
            <person name="Gujja S."/>
            <person name="Hansen M."/>
            <person name="Howarth C."/>
            <person name="Imamovic A."/>
            <person name="Larimer J."/>
            <person name="McCowan C."/>
            <person name="Murphy C."/>
            <person name="Pearson M."/>
            <person name="Priest M."/>
            <person name="Roberts A."/>
            <person name="Saif S."/>
            <person name="Shea T."/>
            <person name="Sykes S."/>
            <person name="Wortman J."/>
            <person name="Nusbaum C."/>
            <person name="Birren B."/>
        </authorList>
    </citation>
    <scope>NUCLEOTIDE SEQUENCE [LARGE SCALE GENOMIC DNA]</scope>
    <source>
        <strain evidence="2">CBS 10118</strain>
    </source>
</reference>
<dbReference type="GeneID" id="30211755"/>
<dbReference type="KEGG" id="kbi:30211755"/>
<protein>
    <submittedName>
        <fullName evidence="2">Uncharacterized protein</fullName>
    </submittedName>
</protein>
<reference evidence="3" key="4">
    <citation type="submission" date="2024-02" db="EMBL/GenBank/DDBJ databases">
        <title>Comparative genomics of Cryptococcus and Kwoniella reveals pathogenesis evolution and contrasting modes of karyotype evolution via chromosome fusion or intercentromeric recombination.</title>
        <authorList>
            <person name="Coelho M.A."/>
            <person name="David-Palma M."/>
            <person name="Shea T."/>
            <person name="Bowers K."/>
            <person name="McGinley-Smith S."/>
            <person name="Mohammad A.W."/>
            <person name="Gnirke A."/>
            <person name="Yurkov A.M."/>
            <person name="Nowrousian M."/>
            <person name="Sun S."/>
            <person name="Cuomo C.A."/>
            <person name="Heitman J."/>
        </authorList>
    </citation>
    <scope>NUCLEOTIDE SEQUENCE</scope>
    <source>
        <strain evidence="3">CBS 10118</strain>
    </source>
</reference>
<dbReference type="AlphaFoldDB" id="A0A1B9FW58"/>
<accession>A0A1B9FW58</accession>
<sequence length="211" mass="24405">MPTKVHVPRSMSRSGTGERRREAVLGEIINTSRAITEAKSSSFASMDESKLNKMEKYKDDLIWRMYGLTMQYGVDHGIKFIQDKLDEYTKLGGRRDPVSVLEDFDTLRQPMKNLYRRHIEKVIGSLRDQEDNADIDESTEDIRKRRRKYDQDWLLRSKAWCDVDESSITFILEGWDDLDNSGPALRTNFTFIGLVFPHESSLSPNTYLSGA</sequence>
<evidence type="ECO:0000313" key="2">
    <source>
        <dbReference type="EMBL" id="OCF23006.1"/>
    </source>
</evidence>
<reference evidence="3" key="2">
    <citation type="submission" date="2013-07" db="EMBL/GenBank/DDBJ databases">
        <authorList>
            <consortium name="The Broad Institute Genome Sequencing Platform"/>
            <person name="Cuomo C."/>
            <person name="Litvintseva A."/>
            <person name="Chen Y."/>
            <person name="Heitman J."/>
            <person name="Sun S."/>
            <person name="Springer D."/>
            <person name="Dromer F."/>
            <person name="Young S.K."/>
            <person name="Zeng Q."/>
            <person name="Gargeya S."/>
            <person name="Fitzgerald M."/>
            <person name="Abouelleil A."/>
            <person name="Alvarado L."/>
            <person name="Berlin A.M."/>
            <person name="Chapman S.B."/>
            <person name="Dewar J."/>
            <person name="Goldberg J."/>
            <person name="Griggs A."/>
            <person name="Gujja S."/>
            <person name="Hansen M."/>
            <person name="Howarth C."/>
            <person name="Imamovic A."/>
            <person name="Larimer J."/>
            <person name="McCowan C."/>
            <person name="Murphy C."/>
            <person name="Pearson M."/>
            <person name="Priest M."/>
            <person name="Roberts A."/>
            <person name="Saif S."/>
            <person name="Shea T."/>
            <person name="Sykes S."/>
            <person name="Wortman J."/>
            <person name="Nusbaum C."/>
            <person name="Birren B."/>
        </authorList>
    </citation>
    <scope>NUCLEOTIDE SEQUENCE</scope>
    <source>
        <strain evidence="3">CBS 10118</strain>
    </source>
</reference>
<dbReference type="Proteomes" id="UP000092730">
    <property type="component" value="Chromosome 7"/>
</dbReference>
<keyword evidence="4" id="KW-1185">Reference proteome</keyword>
<organism evidence="2">
    <name type="scientific">Kwoniella bestiolae CBS 10118</name>
    <dbReference type="NCBI Taxonomy" id="1296100"/>
    <lineage>
        <taxon>Eukaryota</taxon>
        <taxon>Fungi</taxon>
        <taxon>Dikarya</taxon>
        <taxon>Basidiomycota</taxon>
        <taxon>Agaricomycotina</taxon>
        <taxon>Tremellomycetes</taxon>
        <taxon>Tremellales</taxon>
        <taxon>Cryptococcaceae</taxon>
        <taxon>Kwoniella</taxon>
    </lineage>
</organism>
<evidence type="ECO:0000313" key="4">
    <source>
        <dbReference type="Proteomes" id="UP000092730"/>
    </source>
</evidence>
<evidence type="ECO:0000256" key="1">
    <source>
        <dbReference type="SAM" id="MobiDB-lite"/>
    </source>
</evidence>
<feature type="region of interest" description="Disordered" evidence="1">
    <location>
        <begin position="1"/>
        <end position="20"/>
    </location>
</feature>
<dbReference type="VEuPathDB" id="FungiDB:I302_07356"/>
<evidence type="ECO:0000313" key="3">
    <source>
        <dbReference type="EMBL" id="WVW86234.1"/>
    </source>
</evidence>
<gene>
    <name evidence="2" type="ORF">I302_07356</name>
    <name evidence="3" type="ORF">I302_108276</name>
</gene>
<proteinExistence type="predicted"/>
<reference evidence="2" key="3">
    <citation type="submission" date="2014-01" db="EMBL/GenBank/DDBJ databases">
        <title>Evolution of pathogenesis and genome organization in the Tremellales.</title>
        <authorList>
            <person name="Cuomo C."/>
            <person name="Litvintseva A."/>
            <person name="Heitman J."/>
            <person name="Chen Y."/>
            <person name="Sun S."/>
            <person name="Springer D."/>
            <person name="Dromer F."/>
            <person name="Young S."/>
            <person name="Zeng Q."/>
            <person name="Chapman S."/>
            <person name="Gujja S."/>
            <person name="Saif S."/>
            <person name="Birren B."/>
        </authorList>
    </citation>
    <scope>NUCLEOTIDE SEQUENCE</scope>
    <source>
        <strain evidence="2">CBS 10118</strain>
    </source>
</reference>
<name>A0A1B9FW58_9TREE</name>
<dbReference type="RefSeq" id="XP_019044076.1">
    <property type="nucleotide sequence ID" value="XM_019193953.1"/>
</dbReference>
<dbReference type="EMBL" id="CP144547">
    <property type="protein sequence ID" value="WVW86234.1"/>
    <property type="molecule type" value="Genomic_DNA"/>
</dbReference>